<evidence type="ECO:0000256" key="1">
    <source>
        <dbReference type="SAM" id="MobiDB-lite"/>
    </source>
</evidence>
<proteinExistence type="predicted"/>
<accession>A0A9X4RD62</accession>
<evidence type="ECO:0000313" key="3">
    <source>
        <dbReference type="Proteomes" id="UP001152755"/>
    </source>
</evidence>
<protein>
    <submittedName>
        <fullName evidence="2">Uncharacterized protein</fullName>
    </submittedName>
</protein>
<dbReference type="Proteomes" id="UP001152755">
    <property type="component" value="Unassembled WGS sequence"/>
</dbReference>
<keyword evidence="3" id="KW-1185">Reference proteome</keyword>
<name>A0A9X4RD62_9ACTN</name>
<comment type="caution">
    <text evidence="2">The sequence shown here is derived from an EMBL/GenBank/DDBJ whole genome shotgun (WGS) entry which is preliminary data.</text>
</comment>
<dbReference type="EMBL" id="JANRHA010000002">
    <property type="protein sequence ID" value="MDG3013792.1"/>
    <property type="molecule type" value="Genomic_DNA"/>
</dbReference>
<dbReference type="RefSeq" id="WP_277832712.1">
    <property type="nucleotide sequence ID" value="NZ_JAAIVF010000003.1"/>
</dbReference>
<gene>
    <name evidence="2" type="ORF">NVS88_04380</name>
</gene>
<feature type="region of interest" description="Disordered" evidence="1">
    <location>
        <begin position="93"/>
        <end position="115"/>
    </location>
</feature>
<feature type="compositionally biased region" description="Basic residues" evidence="1">
    <location>
        <begin position="103"/>
        <end position="115"/>
    </location>
</feature>
<organism evidence="2 3">
    <name type="scientific">Speluncibacter jeojiensis</name>
    <dbReference type="NCBI Taxonomy" id="2710754"/>
    <lineage>
        <taxon>Bacteria</taxon>
        <taxon>Bacillati</taxon>
        <taxon>Actinomycetota</taxon>
        <taxon>Actinomycetes</taxon>
        <taxon>Mycobacteriales</taxon>
        <taxon>Speluncibacteraceae</taxon>
        <taxon>Speluncibacter</taxon>
    </lineage>
</organism>
<dbReference type="AlphaFoldDB" id="A0A9X4RD62"/>
<reference evidence="2" key="1">
    <citation type="submission" date="2022-08" db="EMBL/GenBank/DDBJ databases">
        <title>Genome analysis of Corynebacteriales strain.</title>
        <authorList>
            <person name="Lee S.D."/>
        </authorList>
    </citation>
    <scope>NUCLEOTIDE SEQUENCE</scope>
    <source>
        <strain evidence="2">D3-21</strain>
    </source>
</reference>
<evidence type="ECO:0000313" key="2">
    <source>
        <dbReference type="EMBL" id="MDG3013792.1"/>
    </source>
</evidence>
<sequence length="115" mass="12334">MTIATGSGESDELAAGLLAQWPAVHTDAAVWAYRIVDVLGYRRSRSAGDPPRFASTHAERLTTQLPAIWPDMSLVAPALGELVVDTFGYRQHPMASPAPGAGSHRRARRRQGGVT</sequence>